<dbReference type="SUPFAM" id="SSF82171">
    <property type="entry name" value="DPP6 N-terminal domain-like"/>
    <property type="match status" value="1"/>
</dbReference>
<evidence type="ECO:0000313" key="1">
    <source>
        <dbReference type="EMBL" id="PSB02756.1"/>
    </source>
</evidence>
<sequence>MSEDLTSIDPLDSPHPVPWSWVLTTQAQVSATEKVGVRYYRTPSLISPDGKYAAYSRVQMYIQPELHSSRVLSTLFVENLQTGELESIVSATRHSDSETITKELGEEANAGQIAILIPISWSPKGDRLLARQFEGIFSTSDAYDVALVWDRRTNKTTTITPQEEGYETTVLLGWSQQHPGRVLFQTSNLEDTEAPLWAVDLKGDTVDATSDVPVVLGTILKPLWSGAQLDK</sequence>
<protein>
    <recommendedName>
        <fullName evidence="3">S9 family peptidase</fullName>
    </recommendedName>
</protein>
<keyword evidence="2" id="KW-1185">Reference proteome</keyword>
<gene>
    <name evidence="1" type="ORF">C7B64_11765</name>
</gene>
<evidence type="ECO:0008006" key="3">
    <source>
        <dbReference type="Google" id="ProtNLM"/>
    </source>
</evidence>
<reference evidence="1 2" key="2">
    <citation type="submission" date="2018-03" db="EMBL/GenBank/DDBJ databases">
        <title>The ancient ancestry and fast evolution of plastids.</title>
        <authorList>
            <person name="Moore K.R."/>
            <person name="Magnabosco C."/>
            <person name="Momper L."/>
            <person name="Gold D.A."/>
            <person name="Bosak T."/>
            <person name="Fournier G.P."/>
        </authorList>
    </citation>
    <scope>NUCLEOTIDE SEQUENCE [LARGE SCALE GENOMIC DNA]</scope>
    <source>
        <strain evidence="1 2">CCAP 1448/3</strain>
    </source>
</reference>
<proteinExistence type="predicted"/>
<name>A0A2T1C3A8_9CYAN</name>
<dbReference type="OrthoDB" id="420905at2"/>
<dbReference type="Proteomes" id="UP000238762">
    <property type="component" value="Unassembled WGS sequence"/>
</dbReference>
<dbReference type="AlphaFoldDB" id="A0A2T1C3A8"/>
<organism evidence="1 2">
    <name type="scientific">Merismopedia glauca CCAP 1448/3</name>
    <dbReference type="NCBI Taxonomy" id="1296344"/>
    <lineage>
        <taxon>Bacteria</taxon>
        <taxon>Bacillati</taxon>
        <taxon>Cyanobacteriota</taxon>
        <taxon>Cyanophyceae</taxon>
        <taxon>Synechococcales</taxon>
        <taxon>Merismopediaceae</taxon>
        <taxon>Merismopedia</taxon>
    </lineage>
</organism>
<reference evidence="1 2" key="1">
    <citation type="submission" date="2018-02" db="EMBL/GenBank/DDBJ databases">
        <authorList>
            <person name="Cohen D.B."/>
            <person name="Kent A.D."/>
        </authorList>
    </citation>
    <scope>NUCLEOTIDE SEQUENCE [LARGE SCALE GENOMIC DNA]</scope>
    <source>
        <strain evidence="1 2">CCAP 1448/3</strain>
    </source>
</reference>
<comment type="caution">
    <text evidence="1">The sequence shown here is derived from an EMBL/GenBank/DDBJ whole genome shotgun (WGS) entry which is preliminary data.</text>
</comment>
<dbReference type="EMBL" id="PVWJ01000050">
    <property type="protein sequence ID" value="PSB02756.1"/>
    <property type="molecule type" value="Genomic_DNA"/>
</dbReference>
<accession>A0A2T1C3A8</accession>
<evidence type="ECO:0000313" key="2">
    <source>
        <dbReference type="Proteomes" id="UP000238762"/>
    </source>
</evidence>